<dbReference type="InterPro" id="IPR058240">
    <property type="entry name" value="rSAM_sf"/>
</dbReference>
<dbReference type="AlphaFoldDB" id="A0A2T5G1X0"/>
<feature type="domain" description="Radical SAM core" evidence="7">
    <location>
        <begin position="82"/>
        <end position="236"/>
    </location>
</feature>
<dbReference type="CDD" id="cd01335">
    <property type="entry name" value="Radical_SAM"/>
    <property type="match status" value="1"/>
</dbReference>
<keyword evidence="2" id="KW-0004">4Fe-4S</keyword>
<dbReference type="OrthoDB" id="9782387at2"/>
<evidence type="ECO:0000256" key="4">
    <source>
        <dbReference type="ARBA" id="ARBA00022723"/>
    </source>
</evidence>
<sequence>MVMRAGQSSPLVVDGRQAPGWGDRVSRWLKVREMRHFWRKQYIFRKNLTPRKLANFALRGAAFALKSPNLGGVPVHIKVDVAPQCQLRCPVCLHGAMEKDQRQTLPEPMQLETFTRLVDQVRGRTHVMSLYNLGEPLMNRALPAMIRYAADANINTYITSNFSFHLSDARLTELAESGLTLLIVAVDGISDATYGRQRIRGRWELIESNLRRFIALRGTHGPRVTLQYIVFDHNRHEAPTVTAYCKAMGIDDALIFEGTTTPWTTEFAPRAGWIPKPRRRLPRCAWPFFSSLIAPNGNVYGCCHYRMDENYLRQEETRPLGNINDMPVADIYASEAYRTARRLAIHPAQNGPVSGHFCEGCPVIQGGMPLLR</sequence>
<dbReference type="PANTHER" id="PTHR11228:SF7">
    <property type="entry name" value="PQQA PEPTIDE CYCLASE"/>
    <property type="match status" value="1"/>
</dbReference>
<keyword evidence="10" id="KW-1185">Reference proteome</keyword>
<evidence type="ECO:0000259" key="7">
    <source>
        <dbReference type="Pfam" id="PF04055"/>
    </source>
</evidence>
<name>A0A2T5G1X0_9SPHN</name>
<dbReference type="Pfam" id="PF04055">
    <property type="entry name" value="Radical_SAM"/>
    <property type="match status" value="1"/>
</dbReference>
<keyword evidence="3" id="KW-0949">S-adenosyl-L-methionine</keyword>
<keyword evidence="4" id="KW-0479">Metal-binding</keyword>
<evidence type="ECO:0000256" key="3">
    <source>
        <dbReference type="ARBA" id="ARBA00022691"/>
    </source>
</evidence>
<dbReference type="Proteomes" id="UP000244162">
    <property type="component" value="Unassembled WGS sequence"/>
</dbReference>
<keyword evidence="5" id="KW-0408">Iron</keyword>
<accession>A0A2T5G1X0</accession>
<protein>
    <submittedName>
        <fullName evidence="9">Uncharacterized protein</fullName>
    </submittedName>
</protein>
<evidence type="ECO:0000256" key="5">
    <source>
        <dbReference type="ARBA" id="ARBA00023004"/>
    </source>
</evidence>
<dbReference type="InterPro" id="IPR007197">
    <property type="entry name" value="rSAM"/>
</dbReference>
<evidence type="ECO:0000256" key="6">
    <source>
        <dbReference type="ARBA" id="ARBA00023014"/>
    </source>
</evidence>
<proteinExistence type="predicted"/>
<dbReference type="RefSeq" id="WP_107966366.1">
    <property type="nucleotide sequence ID" value="NZ_NWBU01000004.1"/>
</dbReference>
<dbReference type="InterPro" id="IPR023885">
    <property type="entry name" value="4Fe4S-binding_SPASM_dom"/>
</dbReference>
<reference evidence="9 10" key="1">
    <citation type="submission" date="2017-09" db="EMBL/GenBank/DDBJ databases">
        <title>Sphingomonas panjinensis sp.nov., isolated from oil-contaminated soil.</title>
        <authorList>
            <person name="Wang L."/>
            <person name="Chen L."/>
        </authorList>
    </citation>
    <scope>NUCLEOTIDE SEQUENCE [LARGE SCALE GENOMIC DNA]</scope>
    <source>
        <strain evidence="9 10">FW-11</strain>
    </source>
</reference>
<organism evidence="9 10">
    <name type="scientific">Sphingomonas oleivorans</name>
    <dbReference type="NCBI Taxonomy" id="1735121"/>
    <lineage>
        <taxon>Bacteria</taxon>
        <taxon>Pseudomonadati</taxon>
        <taxon>Pseudomonadota</taxon>
        <taxon>Alphaproteobacteria</taxon>
        <taxon>Sphingomonadales</taxon>
        <taxon>Sphingomonadaceae</taxon>
        <taxon>Sphingomonas</taxon>
    </lineage>
</organism>
<evidence type="ECO:0000313" key="10">
    <source>
        <dbReference type="Proteomes" id="UP000244162"/>
    </source>
</evidence>
<evidence type="ECO:0000259" key="8">
    <source>
        <dbReference type="Pfam" id="PF13186"/>
    </source>
</evidence>
<dbReference type="Pfam" id="PF13186">
    <property type="entry name" value="SPASM"/>
    <property type="match status" value="1"/>
</dbReference>
<evidence type="ECO:0000256" key="2">
    <source>
        <dbReference type="ARBA" id="ARBA00022485"/>
    </source>
</evidence>
<dbReference type="InterPro" id="IPR050377">
    <property type="entry name" value="Radical_SAM_PqqE_MftC-like"/>
</dbReference>
<dbReference type="InterPro" id="IPR013785">
    <property type="entry name" value="Aldolase_TIM"/>
</dbReference>
<dbReference type="GO" id="GO:0003824">
    <property type="term" value="F:catalytic activity"/>
    <property type="evidence" value="ECO:0007669"/>
    <property type="project" value="InterPro"/>
</dbReference>
<dbReference type="PANTHER" id="PTHR11228">
    <property type="entry name" value="RADICAL SAM DOMAIN PROTEIN"/>
    <property type="match status" value="1"/>
</dbReference>
<dbReference type="SUPFAM" id="SSF102114">
    <property type="entry name" value="Radical SAM enzymes"/>
    <property type="match status" value="1"/>
</dbReference>
<gene>
    <name evidence="9" type="ORF">CLG96_03100</name>
</gene>
<dbReference type="GO" id="GO:0051536">
    <property type="term" value="F:iron-sulfur cluster binding"/>
    <property type="evidence" value="ECO:0007669"/>
    <property type="project" value="UniProtKB-KW"/>
</dbReference>
<evidence type="ECO:0000313" key="9">
    <source>
        <dbReference type="EMBL" id="PTQ13132.1"/>
    </source>
</evidence>
<evidence type="ECO:0000256" key="1">
    <source>
        <dbReference type="ARBA" id="ARBA00001966"/>
    </source>
</evidence>
<dbReference type="GO" id="GO:0046872">
    <property type="term" value="F:metal ion binding"/>
    <property type="evidence" value="ECO:0007669"/>
    <property type="project" value="UniProtKB-KW"/>
</dbReference>
<dbReference type="InterPro" id="IPR034391">
    <property type="entry name" value="AdoMet-like_SPASM_containing"/>
</dbReference>
<dbReference type="EMBL" id="NWBU01000004">
    <property type="protein sequence ID" value="PTQ13132.1"/>
    <property type="molecule type" value="Genomic_DNA"/>
</dbReference>
<comment type="cofactor">
    <cofactor evidence="1">
        <name>[4Fe-4S] cluster</name>
        <dbReference type="ChEBI" id="CHEBI:49883"/>
    </cofactor>
</comment>
<keyword evidence="6" id="KW-0411">Iron-sulfur</keyword>
<dbReference type="Gene3D" id="3.20.20.70">
    <property type="entry name" value="Aldolase class I"/>
    <property type="match status" value="1"/>
</dbReference>
<dbReference type="CDD" id="cd21109">
    <property type="entry name" value="SPASM"/>
    <property type="match status" value="1"/>
</dbReference>
<dbReference type="SFLD" id="SFLDG01067">
    <property type="entry name" value="SPASM/twitch_domain_containing"/>
    <property type="match status" value="1"/>
</dbReference>
<dbReference type="SFLD" id="SFLDG01387">
    <property type="entry name" value="BtrN-like_SPASM_domain_contain"/>
    <property type="match status" value="1"/>
</dbReference>
<feature type="domain" description="4Fe4S-binding SPASM" evidence="8">
    <location>
        <begin position="284"/>
        <end position="362"/>
    </location>
</feature>
<comment type="caution">
    <text evidence="9">The sequence shown here is derived from an EMBL/GenBank/DDBJ whole genome shotgun (WGS) entry which is preliminary data.</text>
</comment>
<dbReference type="SFLD" id="SFLDS00029">
    <property type="entry name" value="Radical_SAM"/>
    <property type="match status" value="1"/>
</dbReference>